<evidence type="ECO:0000256" key="1">
    <source>
        <dbReference type="SAM" id="SignalP"/>
    </source>
</evidence>
<name>A0A191WCD8_9MICO</name>
<dbReference type="EMBL" id="CP013979">
    <property type="protein sequence ID" value="ANJ25902.1"/>
    <property type="molecule type" value="Genomic_DNA"/>
</dbReference>
<evidence type="ECO:0000313" key="2">
    <source>
        <dbReference type="EMBL" id="ANJ25902.1"/>
    </source>
</evidence>
<feature type="signal peptide" evidence="1">
    <location>
        <begin position="1"/>
        <end position="29"/>
    </location>
</feature>
<feature type="chain" id="PRO_5008249324" description="WxL domain-containing protein" evidence="1">
    <location>
        <begin position="30"/>
        <end position="207"/>
    </location>
</feature>
<keyword evidence="1" id="KW-0732">Signal</keyword>
<evidence type="ECO:0000313" key="3">
    <source>
        <dbReference type="Proteomes" id="UP000078437"/>
    </source>
</evidence>
<reference evidence="3" key="2">
    <citation type="submission" date="2016-01" db="EMBL/GenBank/DDBJ databases">
        <title>Complete genome sequence of Agromyces aureus AR33T and comparison with related organisms.</title>
        <authorList>
            <person name="Corretto E."/>
            <person name="Antonielli L."/>
            <person name="Sessitsch A."/>
            <person name="Brader G."/>
        </authorList>
    </citation>
    <scope>NUCLEOTIDE SEQUENCE [LARGE SCALE GENOMIC DNA]</scope>
    <source>
        <strain evidence="3">AR33</strain>
    </source>
</reference>
<dbReference type="STRING" id="453304.ATC03_03245"/>
<evidence type="ECO:0008006" key="4">
    <source>
        <dbReference type="Google" id="ProtNLM"/>
    </source>
</evidence>
<accession>A0A191WCD8</accession>
<dbReference type="KEGG" id="agy:ATC03_03245"/>
<sequence>MRKAKLALTCSAVTVGTLLLAGVAGAAMAEENHGDHGVDVTVAIEEITEPGILAMSIAGATTSLTENGSTETVRQFTGSLPTVTVTDTRTADDIPAGAAWYVLGSSTDFAGDAGQPAIAAGHLGWAPELLAGGESGLVAEGEPVDTVLDSGPDAVGLVDQELLAMAFDSGAIAAEQQWSATASLFLRTPASIAPGEYSGTITLSLFE</sequence>
<reference evidence="2 3" key="1">
    <citation type="journal article" date="2016" name="Int. J. Syst. Evol. Microbiol.">
        <title>Agromyces aureus sp. nov., isolated from the rhizosphere of Salix caprea L. grown in a heavy-metal-contaminated soil.</title>
        <authorList>
            <person name="Corretto E."/>
            <person name="Antonielli L."/>
            <person name="Sessitsch A."/>
            <person name="Compant S."/>
            <person name="Gorfer M."/>
            <person name="Kuffner M."/>
            <person name="Brader G."/>
        </authorList>
    </citation>
    <scope>NUCLEOTIDE SEQUENCE [LARGE SCALE GENOMIC DNA]</scope>
    <source>
        <strain evidence="2 3">AR33</strain>
    </source>
</reference>
<keyword evidence="3" id="KW-1185">Reference proteome</keyword>
<dbReference type="AlphaFoldDB" id="A0A191WCD8"/>
<dbReference type="RefSeq" id="WP_067873041.1">
    <property type="nucleotide sequence ID" value="NZ_CP013979.1"/>
</dbReference>
<dbReference type="Proteomes" id="UP000078437">
    <property type="component" value="Chromosome"/>
</dbReference>
<dbReference type="OrthoDB" id="3696279at2"/>
<organism evidence="2 3">
    <name type="scientific">Agromyces aureus</name>
    <dbReference type="NCBI Taxonomy" id="453304"/>
    <lineage>
        <taxon>Bacteria</taxon>
        <taxon>Bacillati</taxon>
        <taxon>Actinomycetota</taxon>
        <taxon>Actinomycetes</taxon>
        <taxon>Micrococcales</taxon>
        <taxon>Microbacteriaceae</taxon>
        <taxon>Agromyces</taxon>
    </lineage>
</organism>
<protein>
    <recommendedName>
        <fullName evidence="4">WxL domain-containing protein</fullName>
    </recommendedName>
</protein>
<gene>
    <name evidence="2" type="ORF">ATC03_03245</name>
</gene>
<proteinExistence type="predicted"/>